<evidence type="ECO:0000256" key="1">
    <source>
        <dbReference type="SAM" id="MobiDB-lite"/>
    </source>
</evidence>
<comment type="caution">
    <text evidence="2">The sequence shown here is derived from an EMBL/GenBank/DDBJ whole genome shotgun (WGS) entry which is preliminary data.</text>
</comment>
<reference evidence="2" key="1">
    <citation type="submission" date="2020-08" db="EMBL/GenBank/DDBJ databases">
        <authorList>
            <person name="Shumante A."/>
            <person name="Zimin A.V."/>
            <person name="Puiu D."/>
            <person name="Salzberg S.L."/>
        </authorList>
    </citation>
    <scope>NUCLEOTIDE SEQUENCE</scope>
    <source>
        <strain evidence="2">WC2-LM</strain>
        <tissue evidence="2">Liver</tissue>
    </source>
</reference>
<gene>
    <name evidence="2" type="ORF">GHT09_020203</name>
</gene>
<accession>A0A834URT0</accession>
<evidence type="ECO:0000313" key="2">
    <source>
        <dbReference type="EMBL" id="KAF7468928.1"/>
    </source>
</evidence>
<dbReference type="AlphaFoldDB" id="A0A834URT0"/>
<name>A0A834URT0_MARMO</name>
<dbReference type="Proteomes" id="UP000662637">
    <property type="component" value="Unassembled WGS sequence"/>
</dbReference>
<proteinExistence type="predicted"/>
<dbReference type="EMBL" id="WJEC01007707">
    <property type="protein sequence ID" value="KAF7468928.1"/>
    <property type="molecule type" value="Genomic_DNA"/>
</dbReference>
<sequence length="152" mass="16266">MEPQHPLVSGSQEGEGTGTREEEPFLCTDRNLGAHSSHFTKPRGLFGLGLHNAGYFHPDVLCHHRLGHSVLHYLSALVAGFAAGSLRENSSEGKNGAEGPSILLADAPVDFCFCSCLQSNKRPLINNSSPAAQQTSSRAFRTWLTPGKQGAL</sequence>
<evidence type="ECO:0000313" key="3">
    <source>
        <dbReference type="Proteomes" id="UP000662637"/>
    </source>
</evidence>
<protein>
    <submittedName>
        <fullName evidence="2">Uncharacterized protein</fullName>
    </submittedName>
</protein>
<organism evidence="2 3">
    <name type="scientific">Marmota monax</name>
    <name type="common">Woodchuck</name>
    <dbReference type="NCBI Taxonomy" id="9995"/>
    <lineage>
        <taxon>Eukaryota</taxon>
        <taxon>Metazoa</taxon>
        <taxon>Chordata</taxon>
        <taxon>Craniata</taxon>
        <taxon>Vertebrata</taxon>
        <taxon>Euteleostomi</taxon>
        <taxon>Mammalia</taxon>
        <taxon>Eutheria</taxon>
        <taxon>Euarchontoglires</taxon>
        <taxon>Glires</taxon>
        <taxon>Rodentia</taxon>
        <taxon>Sciuromorpha</taxon>
        <taxon>Sciuridae</taxon>
        <taxon>Xerinae</taxon>
        <taxon>Marmotini</taxon>
        <taxon>Marmota</taxon>
    </lineage>
</organism>
<feature type="region of interest" description="Disordered" evidence="1">
    <location>
        <begin position="1"/>
        <end position="21"/>
    </location>
</feature>